<name>A0ACC0UJD7_9AGAM</name>
<reference evidence="1" key="1">
    <citation type="submission" date="2021-03" db="EMBL/GenBank/DDBJ databases">
        <title>Evolutionary priming and transition to the ectomycorrhizal habit in an iconic lineage of mushroom-forming fungi: is preadaptation a requirement?</title>
        <authorList>
            <consortium name="DOE Joint Genome Institute"/>
            <person name="Looney B.P."/>
            <person name="Miyauchi S."/>
            <person name="Morin E."/>
            <person name="Drula E."/>
            <person name="Courty P.E."/>
            <person name="Chicoki N."/>
            <person name="Fauchery L."/>
            <person name="Kohler A."/>
            <person name="Kuo A."/>
            <person name="LaButti K."/>
            <person name="Pangilinan J."/>
            <person name="Lipzen A."/>
            <person name="Riley R."/>
            <person name="Andreopoulos W."/>
            <person name="He G."/>
            <person name="Johnson J."/>
            <person name="Barry K.W."/>
            <person name="Grigoriev I.V."/>
            <person name="Nagy L."/>
            <person name="Hibbett D."/>
            <person name="Henrissat B."/>
            <person name="Matheny P.B."/>
            <person name="Labbe J."/>
            <person name="Martin A.F."/>
        </authorList>
    </citation>
    <scope>NUCLEOTIDE SEQUENCE</scope>
    <source>
        <strain evidence="1">BPL698</strain>
    </source>
</reference>
<protein>
    <submittedName>
        <fullName evidence="1">Uncharacterized protein</fullName>
    </submittedName>
</protein>
<dbReference type="EMBL" id="JAGFNK010000016">
    <property type="protein sequence ID" value="KAI9511818.1"/>
    <property type="molecule type" value="Genomic_DNA"/>
</dbReference>
<evidence type="ECO:0000313" key="1">
    <source>
        <dbReference type="EMBL" id="KAI9511818.1"/>
    </source>
</evidence>
<proteinExistence type="predicted"/>
<organism evidence="1 2">
    <name type="scientific">Russula earlei</name>
    <dbReference type="NCBI Taxonomy" id="71964"/>
    <lineage>
        <taxon>Eukaryota</taxon>
        <taxon>Fungi</taxon>
        <taxon>Dikarya</taxon>
        <taxon>Basidiomycota</taxon>
        <taxon>Agaricomycotina</taxon>
        <taxon>Agaricomycetes</taxon>
        <taxon>Russulales</taxon>
        <taxon>Russulaceae</taxon>
        <taxon>Russula</taxon>
    </lineage>
</organism>
<evidence type="ECO:0000313" key="2">
    <source>
        <dbReference type="Proteomes" id="UP001207468"/>
    </source>
</evidence>
<keyword evidence="2" id="KW-1185">Reference proteome</keyword>
<feature type="non-terminal residue" evidence="1">
    <location>
        <position position="429"/>
    </location>
</feature>
<sequence>MAPAYTPVSKSRVGSDAEREMHDAFDDDDDDNDDHGETVPLTLHSPRSPVSAGPPPPPGVTTSAAHIAYDFERDYDYPPPGSPPLSLSHTHSTFALPNNYGNSNGYLPTSPVLREPPQSIFRRMFGAVLPQAYQRVPGNDGRPLGRGSDNDGVFANVTAKPAPPVSIQTEDGEVHVVPEDTQQEAPPSYVTASADAVPSYWDTVVHAPSTMDLNGDMIIDELPTGSVVVFVLTTLISWFFQLPGFILTYLLHGTHAGRFGSQAGLALTLIQWGFGTTVMGAFPTPPDDPSSPDGSGMKPAEPLSGSSPSIIGFPVGGTPDDVMMGNSTSWFLLLTSMIGYFRVKRFELSVRASRTAPTVLVTEDIQRDMALRRNLEDVFGISVLFDSAVAAAAASPATPNGSEMLQQQRGILQAIDEARLQNDLRKRWA</sequence>
<accession>A0ACC0UJD7</accession>
<gene>
    <name evidence="1" type="ORF">F5148DRAFT_1167828</name>
</gene>
<dbReference type="Proteomes" id="UP001207468">
    <property type="component" value="Unassembled WGS sequence"/>
</dbReference>
<comment type="caution">
    <text evidence="1">The sequence shown here is derived from an EMBL/GenBank/DDBJ whole genome shotgun (WGS) entry which is preliminary data.</text>
</comment>